<dbReference type="GO" id="GO:0050515">
    <property type="term" value="F:4-(cytidine 5'-diphospho)-2-C-methyl-D-erythritol kinase activity"/>
    <property type="evidence" value="ECO:0007669"/>
    <property type="project" value="InterPro"/>
</dbReference>
<dbReference type="PIRSF" id="PIRSF010376">
    <property type="entry name" value="IspE"/>
    <property type="match status" value="1"/>
</dbReference>
<dbReference type="InterPro" id="IPR004424">
    <property type="entry name" value="IspE"/>
</dbReference>
<dbReference type="Proteomes" id="UP000325440">
    <property type="component" value="Unassembled WGS sequence"/>
</dbReference>
<sequence>MKSFCIKAYAKINLFLHIIDRKETGYHSVESLFVFANLANFLEIKVGPKRFRYDNSEVKFINSESRINSYYNTVMKAVNMLLRYAPSHTKVSIKVIKNIPTASGLGSGSSDAGAVIRTLGKLWEIDRSILNEIALNVGADVPASIDSKPVFVKGIGEELHPIQKFSSPIDVVLIKPKRKFLSTPEVYSKHQGKFSEPIKWNDELDLLKFIQNTRNDLQETAISLVPEIQDMISSLELQNGCIFARM</sequence>
<keyword evidence="3 6" id="KW-0418">Kinase</keyword>
<feature type="domain" description="GHMP kinase N-terminal" evidence="5">
    <location>
        <begin position="72"/>
        <end position="145"/>
    </location>
</feature>
<dbReference type="Gene3D" id="3.30.70.890">
    <property type="entry name" value="GHMP kinase, C-terminal domain"/>
    <property type="match status" value="1"/>
</dbReference>
<dbReference type="GO" id="GO:0005524">
    <property type="term" value="F:ATP binding"/>
    <property type="evidence" value="ECO:0007669"/>
    <property type="project" value="UniProtKB-KW"/>
</dbReference>
<dbReference type="PANTHER" id="PTHR43527">
    <property type="entry name" value="4-DIPHOSPHOCYTIDYL-2-C-METHYL-D-ERYTHRITOL KINASE, CHLOROPLASTIC"/>
    <property type="match status" value="1"/>
</dbReference>
<dbReference type="SUPFAM" id="SSF54211">
    <property type="entry name" value="Ribosomal protein S5 domain 2-like"/>
    <property type="match status" value="1"/>
</dbReference>
<dbReference type="PANTHER" id="PTHR43527:SF2">
    <property type="entry name" value="4-DIPHOSPHOCYTIDYL-2-C-METHYL-D-ERYTHRITOL KINASE, CHLOROPLASTIC"/>
    <property type="match status" value="1"/>
</dbReference>
<evidence type="ECO:0000256" key="2">
    <source>
        <dbReference type="ARBA" id="ARBA00022741"/>
    </source>
</evidence>
<accession>A0A5E4N2Q9</accession>
<dbReference type="InterPro" id="IPR006204">
    <property type="entry name" value="GHMP_kinase_N_dom"/>
</dbReference>
<dbReference type="HAMAP" id="MF_00061">
    <property type="entry name" value="IspE"/>
    <property type="match status" value="1"/>
</dbReference>
<evidence type="ECO:0000256" key="4">
    <source>
        <dbReference type="ARBA" id="ARBA00022840"/>
    </source>
</evidence>
<dbReference type="Gene3D" id="3.30.230.10">
    <property type="match status" value="1"/>
</dbReference>
<dbReference type="OrthoDB" id="8121506at2759"/>
<protein>
    <submittedName>
        <fullName evidence="6">GHMP kinase N-terminal domain,Ribosomal protein S5 domain 2-type fold,GHMP kinase, C-terminal domain,4</fullName>
    </submittedName>
</protein>
<dbReference type="InterPro" id="IPR036554">
    <property type="entry name" value="GHMP_kinase_C_sf"/>
</dbReference>
<dbReference type="EMBL" id="CABPRJ010001525">
    <property type="protein sequence ID" value="VVC38930.1"/>
    <property type="molecule type" value="Genomic_DNA"/>
</dbReference>
<dbReference type="AlphaFoldDB" id="A0A5E4N2Q9"/>
<keyword evidence="4" id="KW-0067">ATP-binding</keyword>
<organism evidence="6 7">
    <name type="scientific">Cinara cedri</name>
    <dbReference type="NCBI Taxonomy" id="506608"/>
    <lineage>
        <taxon>Eukaryota</taxon>
        <taxon>Metazoa</taxon>
        <taxon>Ecdysozoa</taxon>
        <taxon>Arthropoda</taxon>
        <taxon>Hexapoda</taxon>
        <taxon>Insecta</taxon>
        <taxon>Pterygota</taxon>
        <taxon>Neoptera</taxon>
        <taxon>Paraneoptera</taxon>
        <taxon>Hemiptera</taxon>
        <taxon>Sternorrhyncha</taxon>
        <taxon>Aphidomorpha</taxon>
        <taxon>Aphidoidea</taxon>
        <taxon>Aphididae</taxon>
        <taxon>Lachninae</taxon>
        <taxon>Cinara</taxon>
    </lineage>
</organism>
<dbReference type="InterPro" id="IPR014721">
    <property type="entry name" value="Ribsml_uS5_D2-typ_fold_subgr"/>
</dbReference>
<dbReference type="InterPro" id="IPR020568">
    <property type="entry name" value="Ribosomal_Su5_D2-typ_SF"/>
</dbReference>
<evidence type="ECO:0000313" key="6">
    <source>
        <dbReference type="EMBL" id="VVC38930.1"/>
    </source>
</evidence>
<evidence type="ECO:0000313" key="7">
    <source>
        <dbReference type="Proteomes" id="UP000325440"/>
    </source>
</evidence>
<name>A0A5E4N2Q9_9HEMI</name>
<gene>
    <name evidence="6" type="ORF">CINCED_3A006608</name>
</gene>
<proteinExistence type="inferred from homology"/>
<reference evidence="6 7" key="1">
    <citation type="submission" date="2019-08" db="EMBL/GenBank/DDBJ databases">
        <authorList>
            <person name="Alioto T."/>
            <person name="Alioto T."/>
            <person name="Gomez Garrido J."/>
        </authorList>
    </citation>
    <scope>NUCLEOTIDE SEQUENCE [LARGE SCALE GENOMIC DNA]</scope>
</reference>
<dbReference type="SUPFAM" id="SSF55060">
    <property type="entry name" value="GHMP Kinase, C-terminal domain"/>
    <property type="match status" value="1"/>
</dbReference>
<dbReference type="Pfam" id="PF00288">
    <property type="entry name" value="GHMP_kinases_N"/>
    <property type="match status" value="1"/>
</dbReference>
<evidence type="ECO:0000256" key="1">
    <source>
        <dbReference type="ARBA" id="ARBA00022679"/>
    </source>
</evidence>
<keyword evidence="1" id="KW-0808">Transferase</keyword>
<keyword evidence="7" id="KW-1185">Reference proteome</keyword>
<evidence type="ECO:0000259" key="5">
    <source>
        <dbReference type="Pfam" id="PF00288"/>
    </source>
</evidence>
<evidence type="ECO:0000256" key="3">
    <source>
        <dbReference type="ARBA" id="ARBA00022777"/>
    </source>
</evidence>
<dbReference type="GO" id="GO:0016114">
    <property type="term" value="P:terpenoid biosynthetic process"/>
    <property type="evidence" value="ECO:0007669"/>
    <property type="project" value="InterPro"/>
</dbReference>
<keyword evidence="2" id="KW-0547">Nucleotide-binding</keyword>